<dbReference type="RefSeq" id="WP_208843999.1">
    <property type="nucleotide sequence ID" value="NZ_CP072133.1"/>
</dbReference>
<dbReference type="PANTHER" id="PTHR21310">
    <property type="entry name" value="AMINOGLYCOSIDE PHOSPHOTRANSFERASE-RELATED-RELATED"/>
    <property type="match status" value="1"/>
</dbReference>
<protein>
    <submittedName>
        <fullName evidence="2">Aminoglycoside phosphotransferase family protein</fullName>
    </submittedName>
</protein>
<reference evidence="2" key="1">
    <citation type="submission" date="2021-03" db="EMBL/GenBank/DDBJ databases">
        <title>Complete Genome of Pseudoalteromonas xiamenensis STKMTI.2, a new potential marine bacterium producing anti-Vibrio compounds.</title>
        <authorList>
            <person name="Handayani D.P."/>
            <person name="Isnansetyo A."/>
            <person name="Istiqomah I."/>
            <person name="Jumina J."/>
        </authorList>
    </citation>
    <scope>NUCLEOTIDE SEQUENCE</scope>
    <source>
        <strain evidence="2">STKMTI.2</strain>
    </source>
</reference>
<dbReference type="InterPro" id="IPR011009">
    <property type="entry name" value="Kinase-like_dom_sf"/>
</dbReference>
<dbReference type="EMBL" id="CP072133">
    <property type="protein sequence ID" value="QTH72374.1"/>
    <property type="molecule type" value="Genomic_DNA"/>
</dbReference>
<evidence type="ECO:0000313" key="2">
    <source>
        <dbReference type="EMBL" id="QTH72374.1"/>
    </source>
</evidence>
<accession>A0A975DIR4</accession>
<dbReference type="KEGG" id="pxi:J5O05_05880"/>
<dbReference type="SUPFAM" id="SSF56112">
    <property type="entry name" value="Protein kinase-like (PK-like)"/>
    <property type="match status" value="1"/>
</dbReference>
<proteinExistence type="predicted"/>
<keyword evidence="3" id="KW-1185">Reference proteome</keyword>
<sequence length="306" mass="35651">MPPHYKQAITTFAKQRQTILSSIKPLQQGLSNTHFLLHFQNSERWVVKCAKGYVANGLRKEAKTYTLLQETELHLDSFLQTKGTAAESNCLFVRYVQGQKIHTWSPPILEELALALKEIHHISTPFAGNVLNPTKAKLTPHLELQKRARLMRTQIKKETPRFERIFDHVLTILASNQTHFHEITEFSLLHGDIHYENLIVDSGGSLKLIDWERSQFGDRAFDLALINWHAQECIVDTDAQQQLLSLYATSQEERVTLASRVACWTLFRLVSDYLFLRRFNFLSHKYESFFLEIERLISQYVEVNRR</sequence>
<evidence type="ECO:0000313" key="3">
    <source>
        <dbReference type="Proteomes" id="UP000664904"/>
    </source>
</evidence>
<name>A0A975DIR4_9GAMM</name>
<dbReference type="Pfam" id="PF01636">
    <property type="entry name" value="APH"/>
    <property type="match status" value="1"/>
</dbReference>
<evidence type="ECO:0000259" key="1">
    <source>
        <dbReference type="Pfam" id="PF01636"/>
    </source>
</evidence>
<dbReference type="InterPro" id="IPR051678">
    <property type="entry name" value="AGP_Transferase"/>
</dbReference>
<gene>
    <name evidence="2" type="ORF">J5O05_05880</name>
</gene>
<dbReference type="AlphaFoldDB" id="A0A975DIR4"/>
<dbReference type="InterPro" id="IPR002575">
    <property type="entry name" value="Aminoglycoside_PTrfase"/>
</dbReference>
<dbReference type="Gene3D" id="3.90.1200.10">
    <property type="match status" value="1"/>
</dbReference>
<dbReference type="Proteomes" id="UP000664904">
    <property type="component" value="Chromosome"/>
</dbReference>
<feature type="domain" description="Aminoglycoside phosphotransferase" evidence="1">
    <location>
        <begin position="23"/>
        <end position="228"/>
    </location>
</feature>
<organism evidence="2 3">
    <name type="scientific">Pseudoalteromonas xiamenensis</name>
    <dbReference type="NCBI Taxonomy" id="882626"/>
    <lineage>
        <taxon>Bacteria</taxon>
        <taxon>Pseudomonadati</taxon>
        <taxon>Pseudomonadota</taxon>
        <taxon>Gammaproteobacteria</taxon>
        <taxon>Alteromonadales</taxon>
        <taxon>Pseudoalteromonadaceae</taxon>
        <taxon>Pseudoalteromonas</taxon>
    </lineage>
</organism>